<gene>
    <name evidence="9" type="ORF">MCOM1403_LOCUS11489</name>
</gene>
<dbReference type="GO" id="GO:0006351">
    <property type="term" value="P:DNA-templated transcription"/>
    <property type="evidence" value="ECO:0007669"/>
    <property type="project" value="InterPro"/>
</dbReference>
<dbReference type="EMBL" id="HBEQ01014255">
    <property type="protein sequence ID" value="CAD8525637.1"/>
    <property type="molecule type" value="Transcribed_RNA"/>
</dbReference>
<feature type="compositionally biased region" description="Basic and acidic residues" evidence="7">
    <location>
        <begin position="331"/>
        <end position="343"/>
    </location>
</feature>
<protein>
    <recommendedName>
        <fullName evidence="6">DNA-directed RNA polymerase subunit</fullName>
        <ecNumber evidence="6">2.7.7.6</ecNumber>
    </recommendedName>
</protein>
<feature type="compositionally biased region" description="Basic and acidic residues" evidence="7">
    <location>
        <begin position="665"/>
        <end position="678"/>
    </location>
</feature>
<evidence type="ECO:0000256" key="7">
    <source>
        <dbReference type="SAM" id="MobiDB-lite"/>
    </source>
</evidence>
<evidence type="ECO:0000256" key="4">
    <source>
        <dbReference type="ARBA" id="ARBA00022695"/>
    </source>
</evidence>
<dbReference type="Gene3D" id="3.30.1490.180">
    <property type="entry name" value="RNA polymerase ii"/>
    <property type="match status" value="1"/>
</dbReference>
<keyword evidence="2 6" id="KW-0240">DNA-directed RNA polymerase</keyword>
<dbReference type="Gene3D" id="2.40.40.20">
    <property type="match status" value="1"/>
</dbReference>
<evidence type="ECO:0000256" key="1">
    <source>
        <dbReference type="ARBA" id="ARBA00007207"/>
    </source>
</evidence>
<name>A0A7S0NNU9_MICPS</name>
<dbReference type="InterPro" id="IPR000722">
    <property type="entry name" value="RNA_pol_asu"/>
</dbReference>
<feature type="region of interest" description="Disordered" evidence="7">
    <location>
        <begin position="646"/>
        <end position="732"/>
    </location>
</feature>
<evidence type="ECO:0000313" key="9">
    <source>
        <dbReference type="EMBL" id="CAD8525637.1"/>
    </source>
</evidence>
<dbReference type="SMART" id="SM00663">
    <property type="entry name" value="RPOLA_N"/>
    <property type="match status" value="1"/>
</dbReference>
<dbReference type="PANTHER" id="PTHR19376:SF11">
    <property type="entry name" value="DNA-DIRECTED RNA POLYMERASE I SUBUNIT RPA1"/>
    <property type="match status" value="1"/>
</dbReference>
<sequence>MGKGGGKGGKPSTVELRQPGLVKKEILSTSFSFYDAEEARRISVKRISNPVLFDALNNPVQDGLYDPALGPIDKKGSCATCRLSAMHCPGHFGHIELAVPVYNPLTFGTVVRLLRGMCLHCHRFKMGADRVAAYSRKMQLIRAGDLNAAAEISTVGVSERAREAIAELEEDGLGVDVADVDTTASSRVLPVTHQGRRQDRIAWTTNSMVESRDLIRNFLASVPAKCENCGCCSPKVTPEGANKIYRQALTNKQREANASLGIDLDGELTELALGDDEQEDGRELAGQAVDPDPDAGKKKRRRNKSSDDDGSGSDDSSDSSDSDSDSTSDGSDEKKSEKKEVRVDNATQQAGKQVFITPIEARALLKRLWAREYDFCSMVWAAAPPTHGLTKGAKDPIVKRSDPARFFMQTVLVTPCKLRPPSRMGDMMFEHPQNTHLNAIIQANLTLAELFRKPPTVPEPPEVRAQRAVRAWLTLQSGVNKLIDSSREGGEAGGPGIRQQLEKKQGLFRMNMMGKRVNYAARSVIMPDPYLRTSEIGVPPVFAKKLTFPEHVTEHNVDLMRKLVENGPEIHPGANAIEDERGRVIHLDRFTAEKRAAIAKTLLAAPAPISGSAAAAAAGIKTEGAPRDGDDGDEVRAAAATAAARSARAFASGSNSRRALALARPSRDLPAVERREEAPGPAPHAGPPRAKESDPPSPGVPRRGFDLAPRMRATYAASASSLALKETEEDSR</sequence>
<dbReference type="Gene3D" id="4.10.860.120">
    <property type="entry name" value="RNA polymerase II, clamp domain"/>
    <property type="match status" value="1"/>
</dbReference>
<evidence type="ECO:0000256" key="3">
    <source>
        <dbReference type="ARBA" id="ARBA00022679"/>
    </source>
</evidence>
<keyword evidence="4 6" id="KW-0548">Nucleotidyltransferase</keyword>
<reference evidence="9" key="1">
    <citation type="submission" date="2021-01" db="EMBL/GenBank/DDBJ databases">
        <authorList>
            <person name="Corre E."/>
            <person name="Pelletier E."/>
            <person name="Niang G."/>
            <person name="Scheremetjew M."/>
            <person name="Finn R."/>
            <person name="Kale V."/>
            <person name="Holt S."/>
            <person name="Cochrane G."/>
            <person name="Meng A."/>
            <person name="Brown T."/>
            <person name="Cohen L."/>
        </authorList>
    </citation>
    <scope>NUCLEOTIDE SEQUENCE</scope>
    <source>
        <strain evidence="9">CCMP1723</strain>
    </source>
</reference>
<evidence type="ECO:0000256" key="5">
    <source>
        <dbReference type="ARBA" id="ARBA00023163"/>
    </source>
</evidence>
<dbReference type="AlphaFoldDB" id="A0A7S0NNU9"/>
<comment type="similarity">
    <text evidence="1">Belongs to the RNA polymerase beta' chain family. RpoC1 subfamily.</text>
</comment>
<dbReference type="FunFam" id="4.10.860.120:FF:000006">
    <property type="entry name" value="DNA-directed RNA polymerase subunit"/>
    <property type="match status" value="1"/>
</dbReference>
<dbReference type="InterPro" id="IPR007080">
    <property type="entry name" value="RNA_pol_Rpb1_1"/>
</dbReference>
<comment type="catalytic activity">
    <reaction evidence="6">
        <text>RNA(n) + a ribonucleoside 5'-triphosphate = RNA(n+1) + diphosphate</text>
        <dbReference type="Rhea" id="RHEA:21248"/>
        <dbReference type="Rhea" id="RHEA-COMP:14527"/>
        <dbReference type="Rhea" id="RHEA-COMP:17342"/>
        <dbReference type="ChEBI" id="CHEBI:33019"/>
        <dbReference type="ChEBI" id="CHEBI:61557"/>
        <dbReference type="ChEBI" id="CHEBI:140395"/>
        <dbReference type="EC" id="2.7.7.6"/>
    </reaction>
</comment>
<organism evidence="9">
    <name type="scientific">Micromonas pusilla</name>
    <name type="common">Picoplanktonic green alga</name>
    <name type="synonym">Chromulina pusilla</name>
    <dbReference type="NCBI Taxonomy" id="38833"/>
    <lineage>
        <taxon>Eukaryota</taxon>
        <taxon>Viridiplantae</taxon>
        <taxon>Chlorophyta</taxon>
        <taxon>Mamiellophyceae</taxon>
        <taxon>Mamiellales</taxon>
        <taxon>Mamiellaceae</taxon>
        <taxon>Micromonas</taxon>
    </lineage>
</organism>
<keyword evidence="3 6" id="KW-0808">Transferase</keyword>
<evidence type="ECO:0000256" key="2">
    <source>
        <dbReference type="ARBA" id="ARBA00022478"/>
    </source>
</evidence>
<evidence type="ECO:0000259" key="8">
    <source>
        <dbReference type="SMART" id="SM00663"/>
    </source>
</evidence>
<dbReference type="EC" id="2.7.7.6" evidence="6"/>
<feature type="domain" description="RNA polymerase N-terminal" evidence="8">
    <location>
        <begin position="404"/>
        <end position="666"/>
    </location>
</feature>
<dbReference type="GO" id="GO:0003677">
    <property type="term" value="F:DNA binding"/>
    <property type="evidence" value="ECO:0007669"/>
    <property type="project" value="InterPro"/>
</dbReference>
<comment type="function">
    <text evidence="6">DNA-dependent RNA polymerase catalyzes the transcription of DNA into RNA using the four ribonucleoside triphosphates as substrates.</text>
</comment>
<dbReference type="InterPro" id="IPR044893">
    <property type="entry name" value="RNA_pol_Rpb1_clamp_domain"/>
</dbReference>
<dbReference type="InterPro" id="IPR006592">
    <property type="entry name" value="RNA_pol_N"/>
</dbReference>
<dbReference type="Pfam" id="PF04997">
    <property type="entry name" value="RNA_pol_Rpb1_1"/>
    <property type="match status" value="1"/>
</dbReference>
<feature type="region of interest" description="Disordered" evidence="7">
    <location>
        <begin position="277"/>
        <end position="345"/>
    </location>
</feature>
<dbReference type="Pfam" id="PF00623">
    <property type="entry name" value="RNA_pol_Rpb1_2"/>
    <property type="match status" value="1"/>
</dbReference>
<feature type="compositionally biased region" description="Acidic residues" evidence="7">
    <location>
        <begin position="308"/>
        <end position="326"/>
    </location>
</feature>
<dbReference type="GO" id="GO:0005736">
    <property type="term" value="C:RNA polymerase I complex"/>
    <property type="evidence" value="ECO:0007669"/>
    <property type="project" value="TreeGrafter"/>
</dbReference>
<accession>A0A7S0NNU9</accession>
<keyword evidence="5 6" id="KW-0804">Transcription</keyword>
<evidence type="ECO:0000256" key="6">
    <source>
        <dbReference type="RuleBase" id="RU004279"/>
    </source>
</evidence>
<dbReference type="SUPFAM" id="SSF64484">
    <property type="entry name" value="beta and beta-prime subunits of DNA dependent RNA-polymerase"/>
    <property type="match status" value="1"/>
</dbReference>
<dbReference type="PANTHER" id="PTHR19376">
    <property type="entry name" value="DNA-DIRECTED RNA POLYMERASE"/>
    <property type="match status" value="1"/>
</dbReference>
<dbReference type="InterPro" id="IPR045867">
    <property type="entry name" value="DNA-dir_RpoC_beta_prime"/>
</dbReference>
<feature type="compositionally biased region" description="Low complexity" evidence="7">
    <location>
        <begin position="646"/>
        <end position="664"/>
    </location>
</feature>
<dbReference type="GO" id="GO:0003899">
    <property type="term" value="F:DNA-directed RNA polymerase activity"/>
    <property type="evidence" value="ECO:0007669"/>
    <property type="project" value="UniProtKB-EC"/>
</dbReference>
<proteinExistence type="inferred from homology"/>